<reference evidence="2 3" key="1">
    <citation type="submission" date="2016-10" db="EMBL/GenBank/DDBJ databases">
        <authorList>
            <person name="de Groot N.N."/>
        </authorList>
    </citation>
    <scope>NUCLEOTIDE SEQUENCE [LARGE SCALE GENOMIC DNA]</scope>
    <source>
        <strain evidence="2 3">DSM 45610</strain>
    </source>
</reference>
<name>A0A1H2W738_9BACL</name>
<feature type="domain" description="N-acetyltransferase" evidence="1">
    <location>
        <begin position="12"/>
        <end position="177"/>
    </location>
</feature>
<dbReference type="OrthoDB" id="9795206at2"/>
<organism evidence="2 3">
    <name type="scientific">Marininema mesophilum</name>
    <dbReference type="NCBI Taxonomy" id="1048340"/>
    <lineage>
        <taxon>Bacteria</taxon>
        <taxon>Bacillati</taxon>
        <taxon>Bacillota</taxon>
        <taxon>Bacilli</taxon>
        <taxon>Bacillales</taxon>
        <taxon>Thermoactinomycetaceae</taxon>
        <taxon>Marininema</taxon>
    </lineage>
</organism>
<dbReference type="PROSITE" id="PS51186">
    <property type="entry name" value="GNAT"/>
    <property type="match status" value="1"/>
</dbReference>
<dbReference type="InterPro" id="IPR000182">
    <property type="entry name" value="GNAT_dom"/>
</dbReference>
<dbReference type="SUPFAM" id="SSF55729">
    <property type="entry name" value="Acyl-CoA N-acyltransferases (Nat)"/>
    <property type="match status" value="1"/>
</dbReference>
<dbReference type="EMBL" id="FNNQ01000006">
    <property type="protein sequence ID" value="SDW75889.1"/>
    <property type="molecule type" value="Genomic_DNA"/>
</dbReference>
<dbReference type="STRING" id="1048340.SAMN05444487_10625"/>
<dbReference type="GO" id="GO:0016747">
    <property type="term" value="F:acyltransferase activity, transferring groups other than amino-acyl groups"/>
    <property type="evidence" value="ECO:0007669"/>
    <property type="project" value="InterPro"/>
</dbReference>
<evidence type="ECO:0000259" key="1">
    <source>
        <dbReference type="PROSITE" id="PS51186"/>
    </source>
</evidence>
<dbReference type="RefSeq" id="WP_091738432.1">
    <property type="nucleotide sequence ID" value="NZ_FNNQ01000006.1"/>
</dbReference>
<dbReference type="Proteomes" id="UP000198534">
    <property type="component" value="Unassembled WGS sequence"/>
</dbReference>
<evidence type="ECO:0000313" key="2">
    <source>
        <dbReference type="EMBL" id="SDW75889.1"/>
    </source>
</evidence>
<accession>A0A1H2W738</accession>
<sequence>MNPSNIFRGARIRFTAVTEQAAEAYAKWSEDAEYLRNLDTDYAVPRSADSFRAEIQAGSGQGGGIEFAVHTVTDDKLIGFAALHSIEWNNQAGRLSIGIGEKDCRNKGYGTEALQLLLQYAFHELNLNRVGLDVIGSNRAAIRSYEKAGFIIEGVIREGVLRDHQKVDRIYMGILRREWDKDAMD</sequence>
<dbReference type="CDD" id="cd04301">
    <property type="entry name" value="NAT_SF"/>
    <property type="match status" value="1"/>
</dbReference>
<keyword evidence="3" id="KW-1185">Reference proteome</keyword>
<evidence type="ECO:0000313" key="3">
    <source>
        <dbReference type="Proteomes" id="UP000198534"/>
    </source>
</evidence>
<dbReference type="Gene3D" id="3.40.630.30">
    <property type="match status" value="1"/>
</dbReference>
<dbReference type="Pfam" id="PF13302">
    <property type="entry name" value="Acetyltransf_3"/>
    <property type="match status" value="1"/>
</dbReference>
<dbReference type="InterPro" id="IPR016181">
    <property type="entry name" value="Acyl_CoA_acyltransferase"/>
</dbReference>
<protein>
    <submittedName>
        <fullName evidence="2">Protein N-acetyltransferase, RimJ/RimL family</fullName>
    </submittedName>
</protein>
<dbReference type="AlphaFoldDB" id="A0A1H2W738"/>
<keyword evidence="2" id="KW-0808">Transferase</keyword>
<dbReference type="PANTHER" id="PTHR43415">
    <property type="entry name" value="SPERMIDINE N(1)-ACETYLTRANSFERASE"/>
    <property type="match status" value="1"/>
</dbReference>
<dbReference type="PANTHER" id="PTHR43415:SF5">
    <property type="entry name" value="ACETYLTRANSFERASE"/>
    <property type="match status" value="1"/>
</dbReference>
<gene>
    <name evidence="2" type="ORF">SAMN05444487_10625</name>
</gene>
<proteinExistence type="predicted"/>